<feature type="domain" description="Glycosyl transferase family 1" evidence="1">
    <location>
        <begin position="211"/>
        <end position="370"/>
    </location>
</feature>
<dbReference type="Pfam" id="PF13579">
    <property type="entry name" value="Glyco_trans_4_4"/>
    <property type="match status" value="1"/>
</dbReference>
<protein>
    <submittedName>
        <fullName evidence="3">D-inositol-3-phosphate glycosyltransferase</fullName>
        <ecNumber evidence="3">2.4.1.250</ecNumber>
    </submittedName>
</protein>
<dbReference type="AlphaFoldDB" id="A0A1P8F7W3"/>
<evidence type="ECO:0000259" key="2">
    <source>
        <dbReference type="Pfam" id="PF13579"/>
    </source>
</evidence>
<dbReference type="STRING" id="1839801.Dform_01228"/>
<dbReference type="Pfam" id="PF00534">
    <property type="entry name" value="Glycos_transf_1"/>
    <property type="match status" value="1"/>
</dbReference>
<dbReference type="RefSeq" id="WP_076004227.1">
    <property type="nucleotide sequence ID" value="NZ_CP018258.1"/>
</dbReference>
<evidence type="ECO:0000313" key="4">
    <source>
        <dbReference type="Proteomes" id="UP000185934"/>
    </source>
</evidence>
<dbReference type="GO" id="GO:0102710">
    <property type="term" value="F:D-inositol-3-phosphate glycosyltransferase activity"/>
    <property type="evidence" value="ECO:0007669"/>
    <property type="project" value="UniProtKB-EC"/>
</dbReference>
<dbReference type="InterPro" id="IPR001296">
    <property type="entry name" value="Glyco_trans_1"/>
</dbReference>
<evidence type="ECO:0000259" key="1">
    <source>
        <dbReference type="Pfam" id="PF00534"/>
    </source>
</evidence>
<dbReference type="EMBL" id="CP018258">
    <property type="protein sequence ID" value="APV44557.1"/>
    <property type="molecule type" value="Genomic_DNA"/>
</dbReference>
<dbReference type="Proteomes" id="UP000185934">
    <property type="component" value="Chromosome"/>
</dbReference>
<evidence type="ECO:0000313" key="3">
    <source>
        <dbReference type="EMBL" id="APV44557.1"/>
    </source>
</evidence>
<keyword evidence="3" id="KW-0808">Transferase</keyword>
<dbReference type="PANTHER" id="PTHR45947">
    <property type="entry name" value="SULFOQUINOVOSYL TRANSFERASE SQD2"/>
    <property type="match status" value="1"/>
</dbReference>
<keyword evidence="4" id="KW-1185">Reference proteome</keyword>
<dbReference type="PANTHER" id="PTHR45947:SF3">
    <property type="entry name" value="SULFOQUINOVOSYL TRANSFERASE SQD2"/>
    <property type="match status" value="1"/>
</dbReference>
<dbReference type="SUPFAM" id="SSF53756">
    <property type="entry name" value="UDP-Glycosyltransferase/glycogen phosphorylase"/>
    <property type="match status" value="1"/>
</dbReference>
<proteinExistence type="predicted"/>
<sequence length="406" mass="44176">MIAQQLRIAMLSVHSCPIGQLGGRDTGGMNVYIRELAAALGRRGHLVDVYTRAHDPRDAELEYLAPGARLIHIRAGAVEEMGKLTQYNHLREFHDNLEKFRFGDGASYDLVHSHYWLSGEVGLRLAQEWRVPQIFAFHTIGAAKDELDLGENEPAIRLITEKEVATGCQHITAGTAAEKDAILRHHGCDGANISVVPCGVNPALFKPVDKRQARTALGFSDEPLVLFVGRLDKLKGIDRLIEAISLIEAPACRLAIIGGDEYSKPALERLKDLAARLNISGRVEFIRAVPQPKLPLYYSSADVVAVPSYSETFGMVALEAVSCGTPVVSTDVGAARIIIKEGLSGSVVPGNEPSVLARALAPWLENRDMDRMKLHGSVAGFGWDAVAGRMEHVYRNVLSKTPVGVK</sequence>
<dbReference type="InterPro" id="IPR050194">
    <property type="entry name" value="Glycosyltransferase_grp1"/>
</dbReference>
<dbReference type="Gene3D" id="3.40.50.2000">
    <property type="entry name" value="Glycogen Phosphorylase B"/>
    <property type="match status" value="2"/>
</dbReference>
<dbReference type="EC" id="2.4.1.250" evidence="3"/>
<reference evidence="4" key="1">
    <citation type="submission" date="2016-11" db="EMBL/GenBank/DDBJ databases">
        <title>Dehalogenimonas formicexedens sp. nov., a chlorinated alkane respiring bacterium isolated from contaminated groundwater.</title>
        <authorList>
            <person name="Key T.A."/>
            <person name="Bowman K.S."/>
            <person name="Lee I."/>
            <person name="Chun J."/>
            <person name="Albuquerque L."/>
            <person name="da Costa M.S."/>
            <person name="Rainey F.A."/>
            <person name="Moe W.M."/>
        </authorList>
    </citation>
    <scope>NUCLEOTIDE SEQUENCE [LARGE SCALE GENOMIC DNA]</scope>
    <source>
        <strain evidence="4">NSZ-14</strain>
    </source>
</reference>
<feature type="domain" description="Glycosyltransferase subfamily 4-like N-terminal" evidence="2">
    <location>
        <begin position="27"/>
        <end position="199"/>
    </location>
</feature>
<name>A0A1P8F7W3_9CHLR</name>
<accession>A0A1P8F7W3</accession>
<organism evidence="3 4">
    <name type="scientific">Dehalogenimonas formicexedens</name>
    <dbReference type="NCBI Taxonomy" id="1839801"/>
    <lineage>
        <taxon>Bacteria</taxon>
        <taxon>Bacillati</taxon>
        <taxon>Chloroflexota</taxon>
        <taxon>Dehalococcoidia</taxon>
        <taxon>Dehalococcoidales</taxon>
        <taxon>Dehalococcoidaceae</taxon>
        <taxon>Dehalogenimonas</taxon>
    </lineage>
</organism>
<dbReference type="KEGG" id="dfo:Dform_01228"/>
<dbReference type="OrthoDB" id="9795068at2"/>
<gene>
    <name evidence="3" type="primary">mshA</name>
    <name evidence="3" type="ORF">Dform_01228</name>
</gene>
<keyword evidence="3" id="KW-0328">Glycosyltransferase</keyword>
<dbReference type="InterPro" id="IPR028098">
    <property type="entry name" value="Glyco_trans_4-like_N"/>
</dbReference>